<evidence type="ECO:0000313" key="4">
    <source>
        <dbReference type="EMBL" id="MBR7795253.1"/>
    </source>
</evidence>
<gene>
    <name evidence="4" type="ORF">KCX74_04245</name>
</gene>
<keyword evidence="5" id="KW-1185">Reference proteome</keyword>
<accession>A0A941DW14</accession>
<dbReference type="PANTHER" id="PTHR37810:SF9">
    <property type="entry name" value="MEMBRANE PROTEIN"/>
    <property type="match status" value="1"/>
</dbReference>
<sequence>MNNITLVLIVLLVPMFIFFIFVPYLTRKTESFGVSIPETVYDTPELKKMRKQYAYAISFLSAFATGIFLITDMITDLEESAVGILLAIVISVFILLSFLSYYVFHIKMKQLKKLSNWKQEKSQKVYIHTQFHQSKLRYSNAWFLFSIIIAIATIIASMMSYAKFPEQIPMQYNFQGEVTNWAEKSHRTVLAMPIIQLYLTLIFVFVNTIIGKAKQQINAENPNESMQQNILFRRRWSAFTIIGGILLTILFSIVQFSFMYPIPQALMIRAAILISIGLTIGAIILSITTGQGGSRIKASSKGQVEVIDKDDDRYWKLGQFYVNKNDPTIFLEKRFGIGWTMNWGRPLSWVIVILFVLITIGIVWLAI</sequence>
<comment type="caution">
    <text evidence="4">The sequence shown here is derived from an EMBL/GenBank/DDBJ whole genome shotgun (WGS) entry which is preliminary data.</text>
</comment>
<dbReference type="EMBL" id="JAGSOT010000008">
    <property type="protein sequence ID" value="MBR7795253.1"/>
    <property type="molecule type" value="Genomic_DNA"/>
</dbReference>
<dbReference type="PANTHER" id="PTHR37810">
    <property type="entry name" value="IMMUNITY PROTEIN SDPI"/>
    <property type="match status" value="1"/>
</dbReference>
<dbReference type="InterPro" id="IPR043831">
    <property type="entry name" value="DUF5808"/>
</dbReference>
<dbReference type="GO" id="GO:0009636">
    <property type="term" value="P:response to toxic substance"/>
    <property type="evidence" value="ECO:0007669"/>
    <property type="project" value="TreeGrafter"/>
</dbReference>
<dbReference type="PIRSF" id="PIRSF032908">
    <property type="entry name" value="UCP032908"/>
    <property type="match status" value="1"/>
</dbReference>
<proteinExistence type="predicted"/>
<feature type="transmembrane region" description="Helical" evidence="1">
    <location>
        <begin position="81"/>
        <end position="104"/>
    </location>
</feature>
<keyword evidence="1" id="KW-0812">Transmembrane</keyword>
<reference evidence="4" key="1">
    <citation type="submission" date="2021-04" db="EMBL/GenBank/DDBJ databases">
        <title>Isolation and polyphasic classification of algal microorganism.</title>
        <authorList>
            <person name="Wang S."/>
        </authorList>
    </citation>
    <scope>NUCLEOTIDE SEQUENCE</scope>
    <source>
        <strain evidence="4">720a</strain>
    </source>
</reference>
<evidence type="ECO:0000313" key="5">
    <source>
        <dbReference type="Proteomes" id="UP000675284"/>
    </source>
</evidence>
<feature type="transmembrane region" description="Helical" evidence="1">
    <location>
        <begin position="141"/>
        <end position="162"/>
    </location>
</feature>
<feature type="transmembrane region" description="Helical" evidence="1">
    <location>
        <begin position="347"/>
        <end position="366"/>
    </location>
</feature>
<organism evidence="4 5">
    <name type="scientific">Virgibacillus salarius</name>
    <dbReference type="NCBI Taxonomy" id="447199"/>
    <lineage>
        <taxon>Bacteria</taxon>
        <taxon>Bacillati</taxon>
        <taxon>Bacillota</taxon>
        <taxon>Bacilli</taxon>
        <taxon>Bacillales</taxon>
        <taxon>Bacillaceae</taxon>
        <taxon>Virgibacillus</taxon>
    </lineage>
</organism>
<dbReference type="Pfam" id="PF19124">
    <property type="entry name" value="DUF5808"/>
    <property type="match status" value="1"/>
</dbReference>
<name>A0A941DW14_9BACI</name>
<evidence type="ECO:0000259" key="3">
    <source>
        <dbReference type="Pfam" id="PF19124"/>
    </source>
</evidence>
<feature type="transmembrane region" description="Helical" evidence="1">
    <location>
        <begin position="236"/>
        <end position="260"/>
    </location>
</feature>
<dbReference type="Proteomes" id="UP000675284">
    <property type="component" value="Unassembled WGS sequence"/>
</dbReference>
<protein>
    <submittedName>
        <fullName evidence="4">DUF1648 domain-containing protein</fullName>
    </submittedName>
</protein>
<feature type="domain" description="DUF5808" evidence="3">
    <location>
        <begin position="324"/>
        <end position="349"/>
    </location>
</feature>
<feature type="transmembrane region" description="Helical" evidence="1">
    <location>
        <begin position="53"/>
        <end position="75"/>
    </location>
</feature>
<feature type="domain" description="DUF1648" evidence="2">
    <location>
        <begin position="148"/>
        <end position="197"/>
    </location>
</feature>
<dbReference type="Pfam" id="PF07853">
    <property type="entry name" value="DUF1648"/>
    <property type="match status" value="1"/>
</dbReference>
<keyword evidence="1" id="KW-1133">Transmembrane helix</keyword>
<feature type="transmembrane region" description="Helical" evidence="1">
    <location>
        <begin position="6"/>
        <end position="25"/>
    </location>
</feature>
<dbReference type="InterPro" id="IPR014574">
    <property type="entry name" value="UCP032908"/>
</dbReference>
<dbReference type="AlphaFoldDB" id="A0A941DW14"/>
<dbReference type="InterPro" id="IPR012867">
    <property type="entry name" value="DUF1648"/>
</dbReference>
<dbReference type="RefSeq" id="WP_026679690.1">
    <property type="nucleotide sequence ID" value="NZ_JAGSOT010000008.1"/>
</dbReference>
<evidence type="ECO:0000256" key="1">
    <source>
        <dbReference type="SAM" id="Phobius"/>
    </source>
</evidence>
<evidence type="ECO:0000259" key="2">
    <source>
        <dbReference type="Pfam" id="PF07853"/>
    </source>
</evidence>
<keyword evidence="1" id="KW-0472">Membrane</keyword>
<feature type="transmembrane region" description="Helical" evidence="1">
    <location>
        <begin position="190"/>
        <end position="210"/>
    </location>
</feature>
<feature type="transmembrane region" description="Helical" evidence="1">
    <location>
        <begin position="266"/>
        <end position="287"/>
    </location>
</feature>